<dbReference type="InterPro" id="IPR018631">
    <property type="entry name" value="AAA-ATPase-like_dom"/>
</dbReference>
<reference evidence="3" key="1">
    <citation type="submission" date="2022-11" db="UniProtKB">
        <authorList>
            <consortium name="WormBaseParasite"/>
        </authorList>
    </citation>
    <scope>IDENTIFICATION</scope>
</reference>
<sequence>MSEVKFRKGTVSKRADRIKSFISPCAGSFSSLVQLSSIFVDKTLLIQDFYQGRNTHILLTLPRCMGKTTALTMCADFFSNLDTDINRQHSKRKSFRKVNIRAPTLIMNEEAFVKENMGAWPTIMFSLKYVVGKTKEAVLDSLRVQLAAQFERHEYLHEWLEKDKGIASKHKANVYLKYCKMDINEAEAIRGLQVLINHLHNHYKKRVILFVDDYDVPWTWSSDLRSQTESDQVHTFIYQFLLMTFSEQDRCIHRSIVAGSYRVASEQFDNNRLNLKHLTAIGNPLAKYFGFIEEEFHALCESYKVSPEHREVAKAYYNGLPIFHPNSTVEF</sequence>
<dbReference type="Pfam" id="PF09820">
    <property type="entry name" value="AAA-ATPase_like"/>
    <property type="match status" value="1"/>
</dbReference>
<evidence type="ECO:0000313" key="3">
    <source>
        <dbReference type="WBParaSite" id="jg20060"/>
    </source>
</evidence>
<keyword evidence="2" id="KW-1185">Reference proteome</keyword>
<dbReference type="Proteomes" id="UP000887574">
    <property type="component" value="Unplaced"/>
</dbReference>
<feature type="domain" description="AAA-ATPase-like" evidence="1">
    <location>
        <begin position="28"/>
        <end position="266"/>
    </location>
</feature>
<organism evidence="2 3">
    <name type="scientific">Ditylenchus dipsaci</name>
    <dbReference type="NCBI Taxonomy" id="166011"/>
    <lineage>
        <taxon>Eukaryota</taxon>
        <taxon>Metazoa</taxon>
        <taxon>Ecdysozoa</taxon>
        <taxon>Nematoda</taxon>
        <taxon>Chromadorea</taxon>
        <taxon>Rhabditida</taxon>
        <taxon>Tylenchina</taxon>
        <taxon>Tylenchomorpha</taxon>
        <taxon>Sphaerularioidea</taxon>
        <taxon>Anguinidae</taxon>
        <taxon>Anguininae</taxon>
        <taxon>Ditylenchus</taxon>
    </lineage>
</organism>
<name>A0A915DHT5_9BILA</name>
<dbReference type="AlphaFoldDB" id="A0A915DHT5"/>
<protein>
    <submittedName>
        <fullName evidence="3">AAA-ATPase-like domain-containing protein</fullName>
    </submittedName>
</protein>
<accession>A0A915DHT5</accession>
<dbReference type="PANTHER" id="PTHR34825">
    <property type="entry name" value="CONSERVED PROTEIN, WITH A WEAK D-GALACTARATE DEHYDRATASE/ALTRONATE HYDROLASE DOMAIN"/>
    <property type="match status" value="1"/>
</dbReference>
<dbReference type="PANTHER" id="PTHR34825:SF1">
    <property type="entry name" value="AAA-ATPASE-LIKE DOMAIN-CONTAINING PROTEIN"/>
    <property type="match status" value="1"/>
</dbReference>
<proteinExistence type="predicted"/>
<dbReference type="WBParaSite" id="jg20060">
    <property type="protein sequence ID" value="jg20060"/>
    <property type="gene ID" value="jg20060"/>
</dbReference>
<evidence type="ECO:0000313" key="2">
    <source>
        <dbReference type="Proteomes" id="UP000887574"/>
    </source>
</evidence>
<evidence type="ECO:0000259" key="1">
    <source>
        <dbReference type="Pfam" id="PF09820"/>
    </source>
</evidence>